<name>A0ABV8ZFS4_9FLAO</name>
<reference evidence="2" key="1">
    <citation type="journal article" date="2019" name="Int. J. Syst. Evol. Microbiol.">
        <title>The Global Catalogue of Microorganisms (GCM) 10K type strain sequencing project: providing services to taxonomists for standard genome sequencing and annotation.</title>
        <authorList>
            <consortium name="The Broad Institute Genomics Platform"/>
            <consortium name="The Broad Institute Genome Sequencing Center for Infectious Disease"/>
            <person name="Wu L."/>
            <person name="Ma J."/>
        </authorList>
    </citation>
    <scope>NUCLEOTIDE SEQUENCE [LARGE SCALE GENOMIC DNA]</scope>
    <source>
        <strain evidence="2">NBRC 103627</strain>
    </source>
</reference>
<keyword evidence="2" id="KW-1185">Reference proteome</keyword>
<dbReference type="Proteomes" id="UP001596003">
    <property type="component" value="Unassembled WGS sequence"/>
</dbReference>
<evidence type="ECO:0000313" key="1">
    <source>
        <dbReference type="EMBL" id="MFC4477667.1"/>
    </source>
</evidence>
<comment type="caution">
    <text evidence="1">The sequence shown here is derived from an EMBL/GenBank/DDBJ whole genome shotgun (WGS) entry which is preliminary data.</text>
</comment>
<evidence type="ECO:0000313" key="2">
    <source>
        <dbReference type="Proteomes" id="UP001596003"/>
    </source>
</evidence>
<organism evidence="1 2">
    <name type="scientific">Flavobacterium chungangensis</name>
    <dbReference type="NCBI Taxonomy" id="2708132"/>
    <lineage>
        <taxon>Bacteria</taxon>
        <taxon>Pseudomonadati</taxon>
        <taxon>Bacteroidota</taxon>
        <taxon>Flavobacteriia</taxon>
        <taxon>Flavobacteriales</taxon>
        <taxon>Flavobacteriaceae</taxon>
        <taxon>Flavobacterium</taxon>
    </lineage>
</organism>
<dbReference type="RefSeq" id="WP_379797810.1">
    <property type="nucleotide sequence ID" value="NZ_JBHSFY010000006.1"/>
</dbReference>
<dbReference type="EMBL" id="JBHSFY010000006">
    <property type="protein sequence ID" value="MFC4477667.1"/>
    <property type="molecule type" value="Genomic_DNA"/>
</dbReference>
<protein>
    <submittedName>
        <fullName evidence="1">Uncharacterized protein</fullName>
    </submittedName>
</protein>
<gene>
    <name evidence="1" type="ORF">ACFO3N_11385</name>
</gene>
<proteinExistence type="predicted"/>
<accession>A0ABV8ZFS4</accession>
<sequence length="280" mass="33428">MKYLLYLVFFIQFQNCKSETNIESKDSSNNDVKVEKLTQENYSIDSIDKSAIGKKIKELNKIKELKSILKNSLERQIERPYMFDIFVSSNDTLLQFYDYKFFEINATKIKSYFIKIDYEDADFQCVLLVNESLNVEYNSMIVYEELNSEVKYLRISEIKADKLYISFKSPNTVENLFFQLKDGMFLDYFDNQSVDEKWGEREIFGQKEIFKYLLKGKTNNHLKNGYWVEKRYLFEYGKSIIQDGYYINELRNGDWNFSPEGPVDMIKKFDKGRFISQSYP</sequence>